<dbReference type="Proteomes" id="UP001230496">
    <property type="component" value="Chromosome"/>
</dbReference>
<dbReference type="CDD" id="cd02966">
    <property type="entry name" value="TlpA_like_family"/>
    <property type="match status" value="1"/>
</dbReference>
<dbReference type="EMBL" id="CP129971">
    <property type="protein sequence ID" value="WMN10946.1"/>
    <property type="molecule type" value="Genomic_DNA"/>
</dbReference>
<dbReference type="KEGG" id="msaa:QYS49_36605"/>
<dbReference type="Gene3D" id="3.40.30.10">
    <property type="entry name" value="Glutaredoxin"/>
    <property type="match status" value="1"/>
</dbReference>
<dbReference type="PANTHER" id="PTHR42852:SF6">
    <property type="entry name" value="THIOL:DISULFIDE INTERCHANGE PROTEIN DSBE"/>
    <property type="match status" value="1"/>
</dbReference>
<evidence type="ECO:0000313" key="7">
    <source>
        <dbReference type="Proteomes" id="UP001230496"/>
    </source>
</evidence>
<dbReference type="PROSITE" id="PS51352">
    <property type="entry name" value="THIOREDOXIN_2"/>
    <property type="match status" value="1"/>
</dbReference>
<dbReference type="SUPFAM" id="SSF52833">
    <property type="entry name" value="Thioredoxin-like"/>
    <property type="match status" value="1"/>
</dbReference>
<accession>A0AA51NCA0</accession>
<evidence type="ECO:0000259" key="5">
    <source>
        <dbReference type="PROSITE" id="PS51352"/>
    </source>
</evidence>
<protein>
    <submittedName>
        <fullName evidence="6">TlpA disulfide reductase family protein</fullName>
    </submittedName>
</protein>
<dbReference type="InterPro" id="IPR050553">
    <property type="entry name" value="Thioredoxin_ResA/DsbE_sf"/>
</dbReference>
<dbReference type="PANTHER" id="PTHR42852">
    <property type="entry name" value="THIOL:DISULFIDE INTERCHANGE PROTEIN DSBE"/>
    <property type="match status" value="1"/>
</dbReference>
<evidence type="ECO:0000256" key="4">
    <source>
        <dbReference type="ARBA" id="ARBA00023284"/>
    </source>
</evidence>
<comment type="subcellular location">
    <subcellularLocation>
        <location evidence="1">Cell envelope</location>
    </subcellularLocation>
</comment>
<evidence type="ECO:0000256" key="3">
    <source>
        <dbReference type="ARBA" id="ARBA00023157"/>
    </source>
</evidence>
<dbReference type="GO" id="GO:0017004">
    <property type="term" value="P:cytochrome complex assembly"/>
    <property type="evidence" value="ECO:0007669"/>
    <property type="project" value="UniProtKB-KW"/>
</dbReference>
<dbReference type="InterPro" id="IPR013766">
    <property type="entry name" value="Thioredoxin_domain"/>
</dbReference>
<dbReference type="Pfam" id="PF00578">
    <property type="entry name" value="AhpC-TSA"/>
    <property type="match status" value="1"/>
</dbReference>
<dbReference type="RefSeq" id="WP_308347565.1">
    <property type="nucleotide sequence ID" value="NZ_CP129971.1"/>
</dbReference>
<name>A0AA51NCA0_9BACT</name>
<sequence length="435" mass="50766">MRLIVSLFCINLLLICQTQAQKKTKIKFSANEWQDETLILEKTDQHFIPEYYAFKEIQPTNEVYIFELEKADFYNLKIADNSYGIYLQPGFTYNLESKNGKLNVDSEDPLNYLLAENQKQFEEFQKKNTNLIGKEKKNYDSNYEKYIEEIKQLIDSKALTEYAEDIIFYELKHKEFNTLKNTKQFKELENDIINNGVLLDNKAFIMLINNVYPIKANSFDLIESDVPPSKPTLYLLDEAKYVPNDTLEQFVELIMLNNILYGSFNFEPNDSLINSTLEKILNNPINPTILKFAQVLKAKMNQLKEGKKVPDFQFELLDQSTKKLSDYKDQYVLLDFWYSGCQPCLKAVPKLNALEKENENLSIIGIDPVDTEERFLKAIDKFNIKYAQTLVDGNSEMRSYFNVGGYPTYVLIDPDGKYIKEFNSTNLNEIKSYLK</sequence>
<reference evidence="6 7" key="1">
    <citation type="submission" date="2023-08" db="EMBL/GenBank/DDBJ databases">
        <title>Comparative genomics and taxonomic characterization of three novel marine species of genus Marivirga.</title>
        <authorList>
            <person name="Muhammad N."/>
            <person name="Kim S.-G."/>
        </authorList>
    </citation>
    <scope>NUCLEOTIDE SEQUENCE [LARGE SCALE GENOMIC DNA]</scope>
    <source>
        <strain evidence="6 7">BDSF4-3</strain>
    </source>
</reference>
<keyword evidence="2" id="KW-0201">Cytochrome c-type biogenesis</keyword>
<dbReference type="GO" id="GO:0016209">
    <property type="term" value="F:antioxidant activity"/>
    <property type="evidence" value="ECO:0007669"/>
    <property type="project" value="InterPro"/>
</dbReference>
<evidence type="ECO:0000256" key="2">
    <source>
        <dbReference type="ARBA" id="ARBA00022748"/>
    </source>
</evidence>
<keyword evidence="4" id="KW-0676">Redox-active center</keyword>
<evidence type="ECO:0000256" key="1">
    <source>
        <dbReference type="ARBA" id="ARBA00004196"/>
    </source>
</evidence>
<dbReference type="GO" id="GO:0016491">
    <property type="term" value="F:oxidoreductase activity"/>
    <property type="evidence" value="ECO:0007669"/>
    <property type="project" value="InterPro"/>
</dbReference>
<dbReference type="InterPro" id="IPR000866">
    <property type="entry name" value="AhpC/TSA"/>
</dbReference>
<evidence type="ECO:0000313" key="6">
    <source>
        <dbReference type="EMBL" id="WMN10946.1"/>
    </source>
</evidence>
<proteinExistence type="predicted"/>
<dbReference type="GO" id="GO:0030313">
    <property type="term" value="C:cell envelope"/>
    <property type="evidence" value="ECO:0007669"/>
    <property type="project" value="UniProtKB-SubCell"/>
</dbReference>
<dbReference type="InterPro" id="IPR036249">
    <property type="entry name" value="Thioredoxin-like_sf"/>
</dbReference>
<keyword evidence="3" id="KW-1015">Disulfide bond</keyword>
<keyword evidence="7" id="KW-1185">Reference proteome</keyword>
<dbReference type="AlphaFoldDB" id="A0AA51NCA0"/>
<gene>
    <name evidence="6" type="ORF">QYS49_36605</name>
</gene>
<feature type="domain" description="Thioredoxin" evidence="5">
    <location>
        <begin position="303"/>
        <end position="435"/>
    </location>
</feature>
<organism evidence="6 7">
    <name type="scientific">Marivirga salinarum</name>
    <dbReference type="NCBI Taxonomy" id="3059078"/>
    <lineage>
        <taxon>Bacteria</taxon>
        <taxon>Pseudomonadati</taxon>
        <taxon>Bacteroidota</taxon>
        <taxon>Cytophagia</taxon>
        <taxon>Cytophagales</taxon>
        <taxon>Marivirgaceae</taxon>
        <taxon>Marivirga</taxon>
    </lineage>
</organism>